<dbReference type="AlphaFoldDB" id="K6UVI3"/>
<dbReference type="EMBL" id="DF157103">
    <property type="protein sequence ID" value="GAB67514.1"/>
    <property type="molecule type" value="Genomic_DNA"/>
</dbReference>
<dbReference type="GeneID" id="14693883"/>
<proteinExistence type="predicted"/>
<dbReference type="PhylomeDB" id="K6UVI3"/>
<dbReference type="RefSeq" id="XP_004223461.1">
    <property type="nucleotide sequence ID" value="XM_004223413.1"/>
</dbReference>
<sequence length="338" mass="39195">MTSNYIIHIGSNIVNKRLKISEYLSKYERRIIEKNTSAFFYILINLIFDVPIERFRLVINRKYIFLKKKKKLDVVFTITKKLLIMNNISVKERFLRFGDGRGEDESDSTCCVTRPGYFPPSEHALHAAPHPEHSLNPPTWEAPVNDANVSLLPTWESPVNDPNVNLHPTWRFRPKTVLLDNTIKKNNPLMNEKKDISHHSIMSNMHTNASANGDKLVDSKKFLHNYDEYPFQGSRPSTPYVNLVGSVRSEYKKEVKKKLSSYNSFYFKEIKNKINHFKVKSGEECYCSRKNTHCDASNVHISGGENNFCEKRSIILIKKSDNKSGINIFDEFLDIYLL</sequence>
<dbReference type="Proteomes" id="UP000006319">
    <property type="component" value="Chromosome 11"/>
</dbReference>
<keyword evidence="2" id="KW-1185">Reference proteome</keyword>
<dbReference type="KEGG" id="pcy:PCYB_115340"/>
<name>K6UVI3_PLACD</name>
<gene>
    <name evidence="1" type="ORF">PCYB_115340</name>
</gene>
<organism evidence="1 2">
    <name type="scientific">Plasmodium cynomolgi (strain B)</name>
    <dbReference type="NCBI Taxonomy" id="1120755"/>
    <lineage>
        <taxon>Eukaryota</taxon>
        <taxon>Sar</taxon>
        <taxon>Alveolata</taxon>
        <taxon>Apicomplexa</taxon>
        <taxon>Aconoidasida</taxon>
        <taxon>Haemosporida</taxon>
        <taxon>Plasmodiidae</taxon>
        <taxon>Plasmodium</taxon>
        <taxon>Plasmodium (Plasmodium)</taxon>
    </lineage>
</organism>
<evidence type="ECO:0000313" key="2">
    <source>
        <dbReference type="Proteomes" id="UP000006319"/>
    </source>
</evidence>
<dbReference type="OrthoDB" id="392591at2759"/>
<accession>K6UVI3</accession>
<protein>
    <submittedName>
        <fullName evidence="1">Uncharacterized protein</fullName>
    </submittedName>
</protein>
<dbReference type="VEuPathDB" id="PlasmoDB:PCYB_115340"/>
<dbReference type="eggNOG" id="ENOG502QXH9">
    <property type="taxonomic scope" value="Eukaryota"/>
</dbReference>
<reference evidence="1 2" key="1">
    <citation type="journal article" date="2012" name="Nat. Genet.">
        <title>Plasmodium cynomolgi genome sequences provide insight into Plasmodium vivax and the monkey malaria clade.</title>
        <authorList>
            <person name="Tachibana S."/>
            <person name="Sullivan S.A."/>
            <person name="Kawai S."/>
            <person name="Nakamura S."/>
            <person name="Kim H.R."/>
            <person name="Goto N."/>
            <person name="Arisue N."/>
            <person name="Palacpac N.M.Q."/>
            <person name="Honma H."/>
            <person name="Yagi M."/>
            <person name="Tougan T."/>
            <person name="Katakai Y."/>
            <person name="Kaneko O."/>
            <person name="Mita T."/>
            <person name="Kita K."/>
            <person name="Yasutomi Y."/>
            <person name="Sutton P.L."/>
            <person name="Shakhbatyan R."/>
            <person name="Horii T."/>
            <person name="Yasunaga T."/>
            <person name="Barnwell J.W."/>
            <person name="Escalante A.A."/>
            <person name="Carlton J.M."/>
            <person name="Tanabe K."/>
        </authorList>
    </citation>
    <scope>NUCLEOTIDE SEQUENCE [LARGE SCALE GENOMIC DNA]</scope>
    <source>
        <strain evidence="1 2">B</strain>
    </source>
</reference>
<evidence type="ECO:0000313" key="1">
    <source>
        <dbReference type="EMBL" id="GAB67514.1"/>
    </source>
</evidence>
<feature type="non-terminal residue" evidence="1">
    <location>
        <position position="338"/>
    </location>
</feature>